<gene>
    <name evidence="7" type="ORF">PCOR1329_LOCUS38728</name>
</gene>
<keyword evidence="4 6" id="KW-0472">Membrane</keyword>
<keyword evidence="3 6" id="KW-1133">Transmembrane helix</keyword>
<evidence type="ECO:0000313" key="7">
    <source>
        <dbReference type="EMBL" id="CAK0844669.1"/>
    </source>
</evidence>
<proteinExistence type="predicted"/>
<dbReference type="PROSITE" id="PS00217">
    <property type="entry name" value="SUGAR_TRANSPORT_2"/>
    <property type="match status" value="1"/>
</dbReference>
<evidence type="ECO:0000256" key="5">
    <source>
        <dbReference type="SAM" id="MobiDB-lite"/>
    </source>
</evidence>
<dbReference type="Proteomes" id="UP001189429">
    <property type="component" value="Unassembled WGS sequence"/>
</dbReference>
<keyword evidence="8" id="KW-1185">Reference proteome</keyword>
<keyword evidence="2 6" id="KW-0812">Transmembrane</keyword>
<evidence type="ECO:0000256" key="2">
    <source>
        <dbReference type="ARBA" id="ARBA00022692"/>
    </source>
</evidence>
<organism evidence="7 8">
    <name type="scientific">Prorocentrum cordatum</name>
    <dbReference type="NCBI Taxonomy" id="2364126"/>
    <lineage>
        <taxon>Eukaryota</taxon>
        <taxon>Sar</taxon>
        <taxon>Alveolata</taxon>
        <taxon>Dinophyceae</taxon>
        <taxon>Prorocentrales</taxon>
        <taxon>Prorocentraceae</taxon>
        <taxon>Prorocentrum</taxon>
    </lineage>
</organism>
<evidence type="ECO:0000256" key="4">
    <source>
        <dbReference type="ARBA" id="ARBA00023136"/>
    </source>
</evidence>
<reference evidence="7" key="1">
    <citation type="submission" date="2023-10" db="EMBL/GenBank/DDBJ databases">
        <authorList>
            <person name="Chen Y."/>
            <person name="Shah S."/>
            <person name="Dougan E. K."/>
            <person name="Thang M."/>
            <person name="Chan C."/>
        </authorList>
    </citation>
    <scope>NUCLEOTIDE SEQUENCE [LARGE SCALE GENOMIC DNA]</scope>
</reference>
<comment type="caution">
    <text evidence="7">The sequence shown here is derived from an EMBL/GenBank/DDBJ whole genome shotgun (WGS) entry which is preliminary data.</text>
</comment>
<dbReference type="SUPFAM" id="SSF103473">
    <property type="entry name" value="MFS general substrate transporter"/>
    <property type="match status" value="1"/>
</dbReference>
<dbReference type="InterPro" id="IPR036259">
    <property type="entry name" value="MFS_trans_sf"/>
</dbReference>
<evidence type="ECO:0000256" key="6">
    <source>
        <dbReference type="SAM" id="Phobius"/>
    </source>
</evidence>
<dbReference type="EMBL" id="CAUYUJ010014684">
    <property type="protein sequence ID" value="CAK0844669.1"/>
    <property type="molecule type" value="Genomic_DNA"/>
</dbReference>
<protein>
    <recommendedName>
        <fullName evidence="9">Major facilitator superfamily (MFS) profile domain-containing protein</fullName>
    </recommendedName>
</protein>
<dbReference type="Gene3D" id="1.20.1250.20">
    <property type="entry name" value="MFS general substrate transporter like domains"/>
    <property type="match status" value="1"/>
</dbReference>
<name>A0ABN9TG98_9DINO</name>
<feature type="region of interest" description="Disordered" evidence="5">
    <location>
        <begin position="178"/>
        <end position="202"/>
    </location>
</feature>
<comment type="subcellular location">
    <subcellularLocation>
        <location evidence="1">Membrane</location>
        <topology evidence="1">Multi-pass membrane protein</topology>
    </subcellularLocation>
</comment>
<feature type="transmembrane region" description="Helical" evidence="6">
    <location>
        <begin position="44"/>
        <end position="65"/>
    </location>
</feature>
<evidence type="ECO:0000313" key="8">
    <source>
        <dbReference type="Proteomes" id="UP001189429"/>
    </source>
</evidence>
<evidence type="ECO:0008006" key="9">
    <source>
        <dbReference type="Google" id="ProtNLM"/>
    </source>
</evidence>
<evidence type="ECO:0000256" key="1">
    <source>
        <dbReference type="ARBA" id="ARBA00004141"/>
    </source>
</evidence>
<feature type="transmembrane region" description="Helical" evidence="6">
    <location>
        <begin position="20"/>
        <end position="38"/>
    </location>
</feature>
<sequence>MLFGNLACFMNDSFGRRGPILLSILGMLLFAGASALAHDFWPIIVSWALVGVTYGIGVPTFNALCMETTPSGWRFRVNAVAMAVFCVASTRAADAHRGLRGARACWGWSSRARPSTEGGAFRSTASISLGAMVLSFVGDVLLMAWLLSALFQSPPGGGHARPEPRLLSPGARAAAAGAAAAAARRRARGGGEKEDAFSEGDVASQKASGFPCVLGEGLEHFSRGHGLPSLVRRPAPSPFSLPPLGSPPRRCCCRCSSRAGRPGWKVVRHLSRGLWHATLSDHFMVASTSPRHKKR</sequence>
<accession>A0ABN9TG98</accession>
<feature type="transmembrane region" description="Helical" evidence="6">
    <location>
        <begin position="127"/>
        <end position="151"/>
    </location>
</feature>
<evidence type="ECO:0000256" key="3">
    <source>
        <dbReference type="ARBA" id="ARBA00022989"/>
    </source>
</evidence>
<dbReference type="InterPro" id="IPR005829">
    <property type="entry name" value="Sugar_transporter_CS"/>
</dbReference>